<dbReference type="SMR" id="A0A1I7RNW3"/>
<dbReference type="AlphaFoldDB" id="A0A1I7RNW3"/>
<dbReference type="Proteomes" id="UP000095284">
    <property type="component" value="Unplaced"/>
</dbReference>
<dbReference type="EMBL" id="CAJFCV020000005">
    <property type="protein sequence ID" value="CAG9124340.1"/>
    <property type="molecule type" value="Genomic_DNA"/>
</dbReference>
<dbReference type="InterPro" id="IPR050425">
    <property type="entry name" value="NAD(P)_dehydrat-like"/>
</dbReference>
<evidence type="ECO:0000313" key="8">
    <source>
        <dbReference type="Proteomes" id="UP000659654"/>
    </source>
</evidence>
<dbReference type="eggNOG" id="KOG1502">
    <property type="taxonomic scope" value="Eukaryota"/>
</dbReference>
<name>A0A1I7RNW3_BURXY</name>
<keyword evidence="8" id="KW-1185">Reference proteome</keyword>
<evidence type="ECO:0000256" key="3">
    <source>
        <dbReference type="SAM" id="MobiDB-lite"/>
    </source>
</evidence>
<dbReference type="Proteomes" id="UP000659654">
    <property type="component" value="Unassembled WGS sequence"/>
</dbReference>
<evidence type="ECO:0000313" key="6">
    <source>
        <dbReference type="EMBL" id="CAG9124340.1"/>
    </source>
</evidence>
<comment type="similarity">
    <text evidence="2">Belongs to the NAD(P)-dependent epimerase/dehydratase family. Dihydroflavonol-4-reductase subfamily.</text>
</comment>
<protein>
    <submittedName>
        <fullName evidence="5">(pine wood nematode) hypothetical protein</fullName>
    </submittedName>
    <submittedName>
        <fullName evidence="9">Epimerase domain-containing protein</fullName>
    </submittedName>
</protein>
<dbReference type="GO" id="GO:0016616">
    <property type="term" value="F:oxidoreductase activity, acting on the CH-OH group of donors, NAD or NADP as acceptor"/>
    <property type="evidence" value="ECO:0007669"/>
    <property type="project" value="TreeGrafter"/>
</dbReference>
<feature type="domain" description="NAD-dependent epimerase/dehydratase" evidence="4">
    <location>
        <begin position="8"/>
        <end position="246"/>
    </location>
</feature>
<organism evidence="7 9">
    <name type="scientific">Bursaphelenchus xylophilus</name>
    <name type="common">Pinewood nematode worm</name>
    <name type="synonym">Aphelenchoides xylophilus</name>
    <dbReference type="NCBI Taxonomy" id="6326"/>
    <lineage>
        <taxon>Eukaryota</taxon>
        <taxon>Metazoa</taxon>
        <taxon>Ecdysozoa</taxon>
        <taxon>Nematoda</taxon>
        <taxon>Chromadorea</taxon>
        <taxon>Rhabditida</taxon>
        <taxon>Tylenchina</taxon>
        <taxon>Tylenchomorpha</taxon>
        <taxon>Aphelenchoidea</taxon>
        <taxon>Aphelenchoididae</taxon>
        <taxon>Bursaphelenchus</taxon>
    </lineage>
</organism>
<evidence type="ECO:0000259" key="4">
    <source>
        <dbReference type="Pfam" id="PF01370"/>
    </source>
</evidence>
<reference evidence="6" key="2">
    <citation type="submission" date="2020-08" db="EMBL/GenBank/DDBJ databases">
        <authorList>
            <person name="Kikuchi T."/>
        </authorList>
    </citation>
    <scope>NUCLEOTIDE SEQUENCE</scope>
    <source>
        <strain evidence="5">Ka4C1</strain>
    </source>
</reference>
<dbReference type="CDD" id="cd05227">
    <property type="entry name" value="AR_SDR_e"/>
    <property type="match status" value="1"/>
</dbReference>
<proteinExistence type="inferred from homology"/>
<sequence>MLTKEDLILVTGASGYVALHCVQQLLQAGYKVRGTVRSLKNEQKVAPIKALNGASESLELVEADLMNAEDWPEAIEGCSHILHVASPWPIVADESTIQTAVTGTLNVLKAASKNRKIKKVVLTSSCAAVNDGHRNDERVFDEESWTDISSKKVDNYAKSKTIAEQKAWEFWRSLDEKSRFEMTVLNPTFITGPVLSSVQHGSATILARMMDFRTFLAAPRACLGVVDVRDVARAHIIALKEPKTNGQRILITHSRPTWFFEIRDWLMEEFKDQGYTFSPLTVPNWMVRAYAKTKLDKQSTAIVHRLGPELRFSNEKSIKLLNMTYIDPKKSVIDMMVSMIEKKMVRAPSSKRNSSQRSHKIQVSKSDIVNPNATVQSVQ</sequence>
<dbReference type="PANTHER" id="PTHR10366">
    <property type="entry name" value="NAD DEPENDENT EPIMERASE/DEHYDRATASE"/>
    <property type="match status" value="1"/>
</dbReference>
<dbReference type="SUPFAM" id="SSF51735">
    <property type="entry name" value="NAD(P)-binding Rossmann-fold domains"/>
    <property type="match status" value="1"/>
</dbReference>
<gene>
    <name evidence="5" type="ORF">BXYJ_LOCUS12328</name>
</gene>
<dbReference type="EMBL" id="CAJFDI010000005">
    <property type="protein sequence ID" value="CAD5232237.1"/>
    <property type="molecule type" value="Genomic_DNA"/>
</dbReference>
<evidence type="ECO:0000256" key="1">
    <source>
        <dbReference type="ARBA" id="ARBA00023002"/>
    </source>
</evidence>
<dbReference type="FunFam" id="3.40.50.720:FF:000336">
    <property type="entry name" value="Aldehyde reductase"/>
    <property type="match status" value="1"/>
</dbReference>
<reference evidence="9" key="1">
    <citation type="submission" date="2016-11" db="UniProtKB">
        <authorList>
            <consortium name="WormBaseParasite"/>
        </authorList>
    </citation>
    <scope>IDENTIFICATION</scope>
</reference>
<dbReference type="InterPro" id="IPR036291">
    <property type="entry name" value="NAD(P)-bd_dom_sf"/>
</dbReference>
<evidence type="ECO:0000313" key="5">
    <source>
        <dbReference type="EMBL" id="CAD5232237.1"/>
    </source>
</evidence>
<evidence type="ECO:0000256" key="2">
    <source>
        <dbReference type="ARBA" id="ARBA00023445"/>
    </source>
</evidence>
<keyword evidence="1" id="KW-0560">Oxidoreductase</keyword>
<dbReference type="Pfam" id="PF01370">
    <property type="entry name" value="Epimerase"/>
    <property type="match status" value="1"/>
</dbReference>
<dbReference type="WBParaSite" id="BXY_0240200.1">
    <property type="protein sequence ID" value="BXY_0240200.1"/>
    <property type="gene ID" value="BXY_0240200"/>
</dbReference>
<dbReference type="PANTHER" id="PTHR10366:SF564">
    <property type="entry name" value="STEROL-4-ALPHA-CARBOXYLATE 3-DEHYDROGENASE, DECARBOXYLATING"/>
    <property type="match status" value="1"/>
</dbReference>
<feature type="compositionally biased region" description="Polar residues" evidence="3">
    <location>
        <begin position="363"/>
        <end position="379"/>
    </location>
</feature>
<accession>A0A1I7RNW3</accession>
<dbReference type="InterPro" id="IPR001509">
    <property type="entry name" value="Epimerase_deHydtase"/>
</dbReference>
<dbReference type="OrthoDB" id="2735536at2759"/>
<dbReference type="Proteomes" id="UP000582659">
    <property type="component" value="Unassembled WGS sequence"/>
</dbReference>
<evidence type="ECO:0000313" key="9">
    <source>
        <dbReference type="WBParaSite" id="BXY_0240200.1"/>
    </source>
</evidence>
<feature type="region of interest" description="Disordered" evidence="3">
    <location>
        <begin position="346"/>
        <end position="379"/>
    </location>
</feature>
<evidence type="ECO:0000313" key="7">
    <source>
        <dbReference type="Proteomes" id="UP000095284"/>
    </source>
</evidence>
<dbReference type="Gene3D" id="3.40.50.720">
    <property type="entry name" value="NAD(P)-binding Rossmann-like Domain"/>
    <property type="match status" value="1"/>
</dbReference>